<accession>A0A011RIM1</accession>
<dbReference type="STRING" id="1454004.AW11_00375"/>
<dbReference type="InterPro" id="IPR013424">
    <property type="entry name" value="Ice-binding_C"/>
</dbReference>
<dbReference type="AlphaFoldDB" id="A0A011RIM1"/>
<reference evidence="2" key="1">
    <citation type="submission" date="2014-02" db="EMBL/GenBank/DDBJ databases">
        <title>Expanding our view of genomic diversity in Candidatus Accumulibacter clades.</title>
        <authorList>
            <person name="Skennerton C.T."/>
            <person name="Barr J.J."/>
            <person name="Slater F.R."/>
            <person name="Bond P.L."/>
            <person name="Tyson G.W."/>
        </authorList>
    </citation>
    <scope>NUCLEOTIDE SEQUENCE [LARGE SCALE GENOMIC DNA]</scope>
</reference>
<dbReference type="InterPro" id="IPR038678">
    <property type="entry name" value="Spondin_N_sf"/>
</dbReference>
<feature type="chain" id="PRO_5001463527" evidence="1">
    <location>
        <begin position="27"/>
        <end position="278"/>
    </location>
</feature>
<dbReference type="eggNOG" id="COG2931">
    <property type="taxonomic scope" value="Bacteria"/>
</dbReference>
<keyword evidence="3" id="KW-1185">Reference proteome</keyword>
<gene>
    <name evidence="2" type="ORF">AW11_00375</name>
</gene>
<sequence length="278" mass="27925">MHERLSLPFRLAAGAAALAVSSAASAAQVNLMVTIENLAAANSIAFAPLHVGFNNGSFDAFDSGSPAGPEIISVAELGGGAQWQAAFAAADPTSTRAAIGGALLPGASSSKLFSLIDSTSNPFFTFAAMALPSNDHFIGNDSPTQYQLFGAAGNLLISSIVQTAGDIWDAGSETFASAAAAFVAGSDATLRTAEGGNVGLNFAGLAAFNGVNTAAGYVFNSGLGASSEVYRISFATVPEPESLALMLPGLLAIGWVGRRRPKPGAERADSPLATASPV</sequence>
<evidence type="ECO:0000313" key="3">
    <source>
        <dbReference type="Proteomes" id="UP000022141"/>
    </source>
</evidence>
<dbReference type="NCBIfam" id="NF038123">
    <property type="entry name" value="NF038123_dom"/>
    <property type="match status" value="1"/>
</dbReference>
<keyword evidence="1" id="KW-0732">Signal</keyword>
<dbReference type="Gene3D" id="2.60.40.2130">
    <property type="entry name" value="F-spondin domain"/>
    <property type="match status" value="1"/>
</dbReference>
<dbReference type="EMBL" id="JEMY01000003">
    <property type="protein sequence ID" value="EXI91034.1"/>
    <property type="molecule type" value="Genomic_DNA"/>
</dbReference>
<proteinExistence type="predicted"/>
<evidence type="ECO:0000313" key="2">
    <source>
        <dbReference type="EMBL" id="EXI91034.1"/>
    </source>
</evidence>
<evidence type="ECO:0000256" key="1">
    <source>
        <dbReference type="SAM" id="SignalP"/>
    </source>
</evidence>
<name>A0A011RIM1_ACCRE</name>
<comment type="caution">
    <text evidence="2">The sequence shown here is derived from an EMBL/GenBank/DDBJ whole genome shotgun (WGS) entry which is preliminary data.</text>
</comment>
<dbReference type="Proteomes" id="UP000022141">
    <property type="component" value="Unassembled WGS sequence"/>
</dbReference>
<feature type="signal peptide" evidence="1">
    <location>
        <begin position="1"/>
        <end position="26"/>
    </location>
</feature>
<dbReference type="NCBIfam" id="TIGR02595">
    <property type="entry name" value="PEP_CTERM"/>
    <property type="match status" value="1"/>
</dbReference>
<dbReference type="InterPro" id="IPR009465">
    <property type="entry name" value="Spondin_N"/>
</dbReference>
<protein>
    <submittedName>
        <fullName evidence="2">PEP-CTERM motif protein</fullName>
    </submittedName>
</protein>
<dbReference type="PATRIC" id="fig|1454004.3.peg.387"/>
<organism evidence="2 3">
    <name type="scientific">Accumulibacter regalis</name>
    <dbReference type="NCBI Taxonomy" id="522306"/>
    <lineage>
        <taxon>Bacteria</taxon>
        <taxon>Pseudomonadati</taxon>
        <taxon>Pseudomonadota</taxon>
        <taxon>Betaproteobacteria</taxon>
        <taxon>Candidatus Accumulibacter</taxon>
    </lineage>
</organism>